<dbReference type="GO" id="GO:0046872">
    <property type="term" value="F:metal ion binding"/>
    <property type="evidence" value="ECO:0007669"/>
    <property type="project" value="InterPro"/>
</dbReference>
<dbReference type="PROSITE" id="PS50975">
    <property type="entry name" value="ATP_GRASP"/>
    <property type="match status" value="1"/>
</dbReference>
<dbReference type="SUPFAM" id="SSF56059">
    <property type="entry name" value="Glutathione synthetase ATP-binding domain-like"/>
    <property type="match status" value="1"/>
</dbReference>
<evidence type="ECO:0000256" key="4">
    <source>
        <dbReference type="ARBA" id="ARBA00060888"/>
    </source>
</evidence>
<evidence type="ECO:0000259" key="6">
    <source>
        <dbReference type="PROSITE" id="PS50975"/>
    </source>
</evidence>
<proteinExistence type="inferred from homology"/>
<comment type="caution">
    <text evidence="7">The sequence shown here is derived from an EMBL/GenBank/DDBJ whole genome shotgun (WGS) entry which is preliminary data.</text>
</comment>
<dbReference type="InterPro" id="IPR016102">
    <property type="entry name" value="Succinyl-CoA_synth-like"/>
</dbReference>
<name>A0A832A475_9BACT</name>
<feature type="domain" description="ATP-grasp" evidence="6">
    <location>
        <begin position="533"/>
        <end position="569"/>
    </location>
</feature>
<dbReference type="SMART" id="SM00881">
    <property type="entry name" value="CoA_binding"/>
    <property type="match status" value="1"/>
</dbReference>
<dbReference type="InterPro" id="IPR032875">
    <property type="entry name" value="Succ_CoA_lig_flav_dom"/>
</dbReference>
<gene>
    <name evidence="7" type="ORF">ENS06_13305</name>
</gene>
<evidence type="ECO:0000313" key="7">
    <source>
        <dbReference type="EMBL" id="HFK98283.1"/>
    </source>
</evidence>
<evidence type="ECO:0000256" key="5">
    <source>
        <dbReference type="PROSITE-ProRule" id="PRU00409"/>
    </source>
</evidence>
<dbReference type="AlphaFoldDB" id="A0A832A475"/>
<dbReference type="Pfam" id="PF13607">
    <property type="entry name" value="Succ_CoA_lig"/>
    <property type="match status" value="1"/>
</dbReference>
<protein>
    <submittedName>
        <fullName evidence="7">CoA-binding protein</fullName>
    </submittedName>
</protein>
<dbReference type="InterPro" id="IPR013815">
    <property type="entry name" value="ATP_grasp_subdomain_1"/>
</dbReference>
<accession>A0A832A475</accession>
<comment type="similarity">
    <text evidence="4">In the N-terminal section; belongs to the acetate CoA ligase alpha subunit family.</text>
</comment>
<dbReference type="GO" id="GO:0005524">
    <property type="term" value="F:ATP binding"/>
    <property type="evidence" value="ECO:0007669"/>
    <property type="project" value="UniProtKB-UniRule"/>
</dbReference>
<dbReference type="Gene3D" id="3.40.50.720">
    <property type="entry name" value="NAD(P)-binding Rossmann-like Domain"/>
    <property type="match status" value="1"/>
</dbReference>
<dbReference type="SUPFAM" id="SSF51735">
    <property type="entry name" value="NAD(P)-binding Rossmann-fold domains"/>
    <property type="match status" value="1"/>
</dbReference>
<dbReference type="Pfam" id="PF13549">
    <property type="entry name" value="ATP-grasp_5"/>
    <property type="match status" value="1"/>
</dbReference>
<dbReference type="PANTHER" id="PTHR43334:SF1">
    <property type="entry name" value="3-HYDROXYPROPIONATE--COA LIGASE [ADP-FORMING]"/>
    <property type="match status" value="1"/>
</dbReference>
<dbReference type="PANTHER" id="PTHR43334">
    <property type="entry name" value="ACETATE--COA LIGASE [ADP-FORMING]"/>
    <property type="match status" value="1"/>
</dbReference>
<dbReference type="InterPro" id="IPR036291">
    <property type="entry name" value="NAD(P)-bd_dom_sf"/>
</dbReference>
<dbReference type="SUPFAM" id="SSF52210">
    <property type="entry name" value="Succinyl-CoA synthetase domains"/>
    <property type="match status" value="2"/>
</dbReference>
<dbReference type="InterPro" id="IPR051538">
    <property type="entry name" value="Acyl-CoA_Synth/Transferase"/>
</dbReference>
<dbReference type="GO" id="GO:0016874">
    <property type="term" value="F:ligase activity"/>
    <property type="evidence" value="ECO:0007669"/>
    <property type="project" value="UniProtKB-KW"/>
</dbReference>
<keyword evidence="2 5" id="KW-0547">Nucleotide-binding</keyword>
<dbReference type="InterPro" id="IPR011761">
    <property type="entry name" value="ATP-grasp"/>
</dbReference>
<organism evidence="7">
    <name type="scientific">Desulfacinum infernum</name>
    <dbReference type="NCBI Taxonomy" id="35837"/>
    <lineage>
        <taxon>Bacteria</taxon>
        <taxon>Pseudomonadati</taxon>
        <taxon>Thermodesulfobacteriota</taxon>
        <taxon>Syntrophobacteria</taxon>
        <taxon>Syntrophobacterales</taxon>
        <taxon>Syntrophobacteraceae</taxon>
        <taxon>Desulfacinum</taxon>
    </lineage>
</organism>
<keyword evidence="3 5" id="KW-0067">ATP-binding</keyword>
<dbReference type="EMBL" id="DSTK01000039">
    <property type="protein sequence ID" value="HFK98283.1"/>
    <property type="molecule type" value="Genomic_DNA"/>
</dbReference>
<evidence type="ECO:0000256" key="1">
    <source>
        <dbReference type="ARBA" id="ARBA00022598"/>
    </source>
</evidence>
<reference evidence="7" key="1">
    <citation type="journal article" date="2020" name="mSystems">
        <title>Genome- and Community-Level Interaction Insights into Carbon Utilization and Element Cycling Functions of Hydrothermarchaeota in Hydrothermal Sediment.</title>
        <authorList>
            <person name="Zhou Z."/>
            <person name="Liu Y."/>
            <person name="Xu W."/>
            <person name="Pan J."/>
            <person name="Luo Z.H."/>
            <person name="Li M."/>
        </authorList>
    </citation>
    <scope>NUCLEOTIDE SEQUENCE [LARGE SCALE GENOMIC DNA]</scope>
    <source>
        <strain evidence="7">SpSt-456</strain>
    </source>
</reference>
<dbReference type="Gene3D" id="3.30.470.20">
    <property type="entry name" value="ATP-grasp fold, B domain"/>
    <property type="match status" value="1"/>
</dbReference>
<dbReference type="Gene3D" id="3.30.1490.20">
    <property type="entry name" value="ATP-grasp fold, A domain"/>
    <property type="match status" value="1"/>
</dbReference>
<dbReference type="Gene3D" id="3.40.50.261">
    <property type="entry name" value="Succinyl-CoA synthetase domains"/>
    <property type="match status" value="2"/>
</dbReference>
<keyword evidence="1" id="KW-0436">Ligase</keyword>
<evidence type="ECO:0000256" key="3">
    <source>
        <dbReference type="ARBA" id="ARBA00022840"/>
    </source>
</evidence>
<evidence type="ECO:0000256" key="2">
    <source>
        <dbReference type="ARBA" id="ARBA00022741"/>
    </source>
</evidence>
<sequence>MSGVFELFARTRFRTASFRLKDKEEKMAKHAAEDFEAFRAMFSPRSVAVVGASTHGGKVGNFVLRSALASGVEKVYPVHAGGAEEILGRRAYPSIEAIPDDAVDLFLFAVPQQHILKGFEAAVAKGCRGAVIFTAGFREAGEEGRRDQQRLKAMADEAGVKIIGPNTMGFYRSHSRMNATFMPVLSDFFTEPGGITVVSQSGGVAGFAAIRFLEDHIPMGTLVCLGNRANVEFADMLDFCAEDDKTTVVALFIEGLDDVRRFYEAASRCASRKPVVVLGAGYTAAGRKVARSHTGSMAQSQAIYEAAFRQAGLVQVHSVEELVDTAKILALSPPLRGNRVAVITHTAGPAVLASDVLSRKGLVLADLAEKTKEALVSRKVLASFMPADNPVDLTTFGYLDRRLYVDVLGLLGTDPGVDATLSVCLSALGDPQVVPFPLEGFGRTAKESGKPAVFVWGAPSAAAEEFKAWMQAGVAAYPTAERAAAALAYLHEATHAARRMPETPSERFSEALDSFVADLRASGRTLVLEHDAKRILEEAGLRTAKTVLAVDADEAAAAARTVGYPVVLKIASPDIVHKSDAGGVMLGIRDETSLRRAFGEMMDRVKHAAPEARIVGICVQPLVPEGTEVVVGGARDPQAGPVVMFGLGGIWVEALKDVVFRLAPVSEQEARRMIEEIRGVKVLGGLRGKPPVNKHALARLIVAIGRLMDELPIQELDCNPVIFHDGTYTIADARMSLF</sequence>
<dbReference type="Pfam" id="PF13380">
    <property type="entry name" value="CoA_binding_2"/>
    <property type="match status" value="1"/>
</dbReference>
<dbReference type="InterPro" id="IPR003781">
    <property type="entry name" value="CoA-bd"/>
</dbReference>
<dbReference type="FunFam" id="3.30.1490.20:FF:000020">
    <property type="entry name" value="Protein lysine acetyltransferase"/>
    <property type="match status" value="1"/>
</dbReference>